<dbReference type="GO" id="GO:0005737">
    <property type="term" value="C:cytoplasm"/>
    <property type="evidence" value="ECO:0007669"/>
    <property type="project" value="TreeGrafter"/>
</dbReference>
<name>A0A8S1FBG4_9PELO</name>
<dbReference type="InterPro" id="IPR050357">
    <property type="entry name" value="Arrestin_domain-protein"/>
</dbReference>
<dbReference type="InterPro" id="IPR011022">
    <property type="entry name" value="Arrestin_C-like"/>
</dbReference>
<dbReference type="Gene3D" id="1.10.8.60">
    <property type="match status" value="1"/>
</dbReference>
<dbReference type="SMART" id="SM01017">
    <property type="entry name" value="Arrestin_C"/>
    <property type="match status" value="1"/>
</dbReference>
<dbReference type="Gene3D" id="3.40.50.300">
    <property type="entry name" value="P-loop containing nucleotide triphosphate hydrolases"/>
    <property type="match status" value="1"/>
</dbReference>
<dbReference type="SUPFAM" id="SSF81296">
    <property type="entry name" value="E set domains"/>
    <property type="match status" value="2"/>
</dbReference>
<gene>
    <name evidence="3" type="ORF">CBOVIS_LOCUS12599</name>
</gene>
<dbReference type="PANTHER" id="PTHR11188">
    <property type="entry name" value="ARRESTIN DOMAIN CONTAINING PROTEIN"/>
    <property type="match status" value="1"/>
</dbReference>
<dbReference type="SUPFAM" id="SSF52540">
    <property type="entry name" value="P-loop containing nucleoside triphosphate hydrolases"/>
    <property type="match status" value="1"/>
</dbReference>
<dbReference type="AlphaFoldDB" id="A0A8S1FBG4"/>
<accession>A0A8S1FBG4</accession>
<evidence type="ECO:0000313" key="4">
    <source>
        <dbReference type="Proteomes" id="UP000494206"/>
    </source>
</evidence>
<dbReference type="Proteomes" id="UP000494206">
    <property type="component" value="Unassembled WGS sequence"/>
</dbReference>
<evidence type="ECO:0000313" key="3">
    <source>
        <dbReference type="EMBL" id="CAB3411178.1"/>
    </source>
</evidence>
<proteinExistence type="inferred from homology"/>
<feature type="domain" description="Arrestin C-terminal-like" evidence="2">
    <location>
        <begin position="187"/>
        <end position="340"/>
    </location>
</feature>
<dbReference type="Gene3D" id="1.20.5.190">
    <property type="match status" value="1"/>
</dbReference>
<comment type="caution">
    <text evidence="3">The sequence shown here is derived from an EMBL/GenBank/DDBJ whole genome shotgun (WGS) entry which is preliminary data.</text>
</comment>
<dbReference type="Pfam" id="PF00339">
    <property type="entry name" value="Arrestin_N"/>
    <property type="match status" value="1"/>
</dbReference>
<dbReference type="InterPro" id="IPR014756">
    <property type="entry name" value="Ig_E-set"/>
</dbReference>
<organism evidence="3 4">
    <name type="scientific">Caenorhabditis bovis</name>
    <dbReference type="NCBI Taxonomy" id="2654633"/>
    <lineage>
        <taxon>Eukaryota</taxon>
        <taxon>Metazoa</taxon>
        <taxon>Ecdysozoa</taxon>
        <taxon>Nematoda</taxon>
        <taxon>Chromadorea</taxon>
        <taxon>Rhabditida</taxon>
        <taxon>Rhabditina</taxon>
        <taxon>Rhabditomorpha</taxon>
        <taxon>Rhabditoidea</taxon>
        <taxon>Rhabditidae</taxon>
        <taxon>Peloderinae</taxon>
        <taxon>Caenorhabditis</taxon>
    </lineage>
</organism>
<dbReference type="OrthoDB" id="3046016at2759"/>
<evidence type="ECO:0000256" key="1">
    <source>
        <dbReference type="ARBA" id="ARBA00005298"/>
    </source>
</evidence>
<comment type="similarity">
    <text evidence="1">Belongs to the arrestin family.</text>
</comment>
<dbReference type="InterPro" id="IPR000048">
    <property type="entry name" value="IQ_motif_EF-hand-BS"/>
</dbReference>
<dbReference type="PANTHER" id="PTHR11188:SF175">
    <property type="entry name" value="ARRESTIN C-TERMINAL-LIKE DOMAIN-CONTAINING PROTEIN"/>
    <property type="match status" value="1"/>
</dbReference>
<dbReference type="PROSITE" id="PS50096">
    <property type="entry name" value="IQ"/>
    <property type="match status" value="1"/>
</dbReference>
<dbReference type="GO" id="GO:0005524">
    <property type="term" value="F:ATP binding"/>
    <property type="evidence" value="ECO:0007669"/>
    <property type="project" value="InterPro"/>
</dbReference>
<keyword evidence="4" id="KW-1185">Reference proteome</keyword>
<dbReference type="InterPro" id="IPR011021">
    <property type="entry name" value="Arrestin-like_N"/>
</dbReference>
<dbReference type="InterPro" id="IPR014752">
    <property type="entry name" value="Arrestin-like_C"/>
</dbReference>
<dbReference type="InterPro" id="IPR003959">
    <property type="entry name" value="ATPase_AAA_core"/>
</dbReference>
<dbReference type="Pfam" id="PF00004">
    <property type="entry name" value="AAA"/>
    <property type="match status" value="1"/>
</dbReference>
<evidence type="ECO:0000259" key="2">
    <source>
        <dbReference type="SMART" id="SM01017"/>
    </source>
</evidence>
<reference evidence="3 4" key="1">
    <citation type="submission" date="2020-04" db="EMBL/GenBank/DDBJ databases">
        <authorList>
            <person name="Laetsch R D."/>
            <person name="Stevens L."/>
            <person name="Kumar S."/>
            <person name="Blaxter L. M."/>
        </authorList>
    </citation>
    <scope>NUCLEOTIDE SEQUENCE [LARGE SCALE GENOMIC DNA]</scope>
</reference>
<dbReference type="EMBL" id="CADEPM010000012">
    <property type="protein sequence ID" value="CAB3411178.1"/>
    <property type="molecule type" value="Genomic_DNA"/>
</dbReference>
<protein>
    <recommendedName>
        <fullName evidence="2">Arrestin C-terminal-like domain-containing protein</fullName>
    </recommendedName>
</protein>
<dbReference type="Gene3D" id="2.60.40.640">
    <property type="match status" value="2"/>
</dbReference>
<dbReference type="GO" id="GO:0016887">
    <property type="term" value="F:ATP hydrolysis activity"/>
    <property type="evidence" value="ECO:0007669"/>
    <property type="project" value="InterPro"/>
</dbReference>
<sequence>MSIFRAKLAAIQIRLAGDRQVFFPGDLVAGTITVEIPDGFKARKLTTRLVGKAYTYWEGDARNNTKIKNNVIVRVRHNTADHHAKMIYVKAETATWKNENSRHEWSTGTYNYPFSFQLPLKCPPSFEGELGYIRYFIKVVIDRPWKFDDKLAKCFTVLPVVDLSAVRNAKVDSRRHICERVGSFWWNRGVVKLELKLTKQGFVPGEEMECEITVDNNSKTNFNKLQLCLIQSVTYTGFRDGFQGSKCEKNSSQVLVSTRLNSQMRVDDRTFFDETIDANVQSNSKEQIVKNILIPALCPSIKCCDLIEVDYKLKLKLKPSGNFANSIKLEAPFIIGTLPTEKIDKKFEYKKSVFGYNGTRLRTKNFQKFAPMYPSRTATRNENRKTAAFAIFVGLIRLFKLSCEVFAIEGSATNLKCLLTCAKNLSEWFEQVFTRLPPTNLMEHFEEYLVTKQLTTRDVAVNSIPGAMINEIQKARYNHHLDVKKACQEQKAFRESFLRSQTDFDIDFEDGDVEDDTKLLSIEEAVLIIQKLERKYQAISRRNYVRFVREGAAEFHGVKTEIDATQAAIRIQARTRGYFARKYVREMRDKELKILNMKPESLIEAKCNERSERRVVLNWQSNAKPIGTFPNDLEDAIEMMRNAFYVALDDDEEKQIVQAETEKTDTLYLDACYRGIVASLGQFGLAELISQKERVKIDGRCLIFDIVSFVTITLAIPLALSTWKPMKPRWMLLIGGPGSGRRSIIKAVSNATFHTHIHISKNAVTMGKRKIYTTARKLAKYEKRLLISIDKIDILKIDKKTKALNHRQLLLTNFLADISHTSATVVGMSRTDELQQAVHNYFQLQVYISQPRDDTRYDLAANCLSRNLEQDRLAKVPQRIFDIEKQTQGLSYGKAVKFVTNRWSAANATKTNQSI</sequence>
<dbReference type="SMART" id="SM00015">
    <property type="entry name" value="IQ"/>
    <property type="match status" value="1"/>
</dbReference>
<dbReference type="Pfam" id="PF02752">
    <property type="entry name" value="Arrestin_C"/>
    <property type="match status" value="1"/>
</dbReference>
<dbReference type="GO" id="GO:0015031">
    <property type="term" value="P:protein transport"/>
    <property type="evidence" value="ECO:0007669"/>
    <property type="project" value="TreeGrafter"/>
</dbReference>
<dbReference type="InterPro" id="IPR027417">
    <property type="entry name" value="P-loop_NTPase"/>
</dbReference>